<sequence>MRLLDVVVFFFFLESLLSFFVFFNFYLHTMYRVRRGCKSYIVLSKIHISNAAVFQIIGLCFAFILVVFCFI</sequence>
<keyword evidence="1" id="KW-1133">Transmembrane helix</keyword>
<dbReference type="Gramene" id="mRNA:HanXRQr2_Chr16g0727471">
    <property type="protein sequence ID" value="CDS:HanXRQr2_Chr16g0727471.1"/>
    <property type="gene ID" value="HanXRQr2_Chr16g0727471"/>
</dbReference>
<reference evidence="2" key="2">
    <citation type="submission" date="2020-06" db="EMBL/GenBank/DDBJ databases">
        <title>Helianthus annuus Genome sequencing and assembly Release 2.</title>
        <authorList>
            <person name="Gouzy J."/>
            <person name="Langlade N."/>
            <person name="Munos S."/>
        </authorList>
    </citation>
    <scope>NUCLEOTIDE SEQUENCE</scope>
    <source>
        <tissue evidence="2">Leaves</tissue>
    </source>
</reference>
<dbReference type="Proteomes" id="UP000215914">
    <property type="component" value="Unassembled WGS sequence"/>
</dbReference>
<comment type="caution">
    <text evidence="2">The sequence shown here is derived from an EMBL/GenBank/DDBJ whole genome shotgun (WGS) entry which is preliminary data.</text>
</comment>
<proteinExistence type="predicted"/>
<accession>A0A9K3DN24</accession>
<feature type="transmembrane region" description="Helical" evidence="1">
    <location>
        <begin position="48"/>
        <end position="68"/>
    </location>
</feature>
<organism evidence="2 3">
    <name type="scientific">Helianthus annuus</name>
    <name type="common">Common sunflower</name>
    <dbReference type="NCBI Taxonomy" id="4232"/>
    <lineage>
        <taxon>Eukaryota</taxon>
        <taxon>Viridiplantae</taxon>
        <taxon>Streptophyta</taxon>
        <taxon>Embryophyta</taxon>
        <taxon>Tracheophyta</taxon>
        <taxon>Spermatophyta</taxon>
        <taxon>Magnoliopsida</taxon>
        <taxon>eudicotyledons</taxon>
        <taxon>Gunneridae</taxon>
        <taxon>Pentapetalae</taxon>
        <taxon>asterids</taxon>
        <taxon>campanulids</taxon>
        <taxon>Asterales</taxon>
        <taxon>Asteraceae</taxon>
        <taxon>Asteroideae</taxon>
        <taxon>Heliantheae alliance</taxon>
        <taxon>Heliantheae</taxon>
        <taxon>Helianthus</taxon>
    </lineage>
</organism>
<feature type="transmembrane region" description="Helical" evidence="1">
    <location>
        <begin position="6"/>
        <end position="27"/>
    </location>
</feature>
<evidence type="ECO:0000313" key="2">
    <source>
        <dbReference type="EMBL" id="KAF5758281.1"/>
    </source>
</evidence>
<dbReference type="AlphaFoldDB" id="A0A9K3DN24"/>
<keyword evidence="1" id="KW-0472">Membrane</keyword>
<keyword evidence="1" id="KW-0812">Transmembrane</keyword>
<keyword evidence="3" id="KW-1185">Reference proteome</keyword>
<protein>
    <submittedName>
        <fullName evidence="2">Uncharacterized protein</fullName>
    </submittedName>
</protein>
<gene>
    <name evidence="2" type="ORF">HanXRQr2_Chr16g0727471</name>
</gene>
<reference evidence="2" key="1">
    <citation type="journal article" date="2017" name="Nature">
        <title>The sunflower genome provides insights into oil metabolism, flowering and Asterid evolution.</title>
        <authorList>
            <person name="Badouin H."/>
            <person name="Gouzy J."/>
            <person name="Grassa C.J."/>
            <person name="Murat F."/>
            <person name="Staton S.E."/>
            <person name="Cottret L."/>
            <person name="Lelandais-Briere C."/>
            <person name="Owens G.L."/>
            <person name="Carrere S."/>
            <person name="Mayjonade B."/>
            <person name="Legrand L."/>
            <person name="Gill N."/>
            <person name="Kane N.C."/>
            <person name="Bowers J.E."/>
            <person name="Hubner S."/>
            <person name="Bellec A."/>
            <person name="Berard A."/>
            <person name="Berges H."/>
            <person name="Blanchet N."/>
            <person name="Boniface M.C."/>
            <person name="Brunel D."/>
            <person name="Catrice O."/>
            <person name="Chaidir N."/>
            <person name="Claudel C."/>
            <person name="Donnadieu C."/>
            <person name="Faraut T."/>
            <person name="Fievet G."/>
            <person name="Helmstetter N."/>
            <person name="King M."/>
            <person name="Knapp S.J."/>
            <person name="Lai Z."/>
            <person name="Le Paslier M.C."/>
            <person name="Lippi Y."/>
            <person name="Lorenzon L."/>
            <person name="Mandel J.R."/>
            <person name="Marage G."/>
            <person name="Marchand G."/>
            <person name="Marquand E."/>
            <person name="Bret-Mestries E."/>
            <person name="Morien E."/>
            <person name="Nambeesan S."/>
            <person name="Nguyen T."/>
            <person name="Pegot-Espagnet P."/>
            <person name="Pouilly N."/>
            <person name="Raftis F."/>
            <person name="Sallet E."/>
            <person name="Schiex T."/>
            <person name="Thomas J."/>
            <person name="Vandecasteele C."/>
            <person name="Vares D."/>
            <person name="Vear F."/>
            <person name="Vautrin S."/>
            <person name="Crespi M."/>
            <person name="Mangin B."/>
            <person name="Burke J.M."/>
            <person name="Salse J."/>
            <person name="Munos S."/>
            <person name="Vincourt P."/>
            <person name="Rieseberg L.H."/>
            <person name="Langlade N.B."/>
        </authorList>
    </citation>
    <scope>NUCLEOTIDE SEQUENCE</scope>
    <source>
        <tissue evidence="2">Leaves</tissue>
    </source>
</reference>
<name>A0A9K3DN24_HELAN</name>
<evidence type="ECO:0000313" key="3">
    <source>
        <dbReference type="Proteomes" id="UP000215914"/>
    </source>
</evidence>
<dbReference type="EMBL" id="MNCJ02000331">
    <property type="protein sequence ID" value="KAF5758281.1"/>
    <property type="molecule type" value="Genomic_DNA"/>
</dbReference>
<evidence type="ECO:0000256" key="1">
    <source>
        <dbReference type="SAM" id="Phobius"/>
    </source>
</evidence>